<keyword evidence="7 8" id="KW-0472">Membrane</keyword>
<evidence type="ECO:0000256" key="3">
    <source>
        <dbReference type="ARBA" id="ARBA00022448"/>
    </source>
</evidence>
<evidence type="ECO:0000256" key="6">
    <source>
        <dbReference type="ARBA" id="ARBA00022989"/>
    </source>
</evidence>
<evidence type="ECO:0000256" key="1">
    <source>
        <dbReference type="ARBA" id="ARBA00004651"/>
    </source>
</evidence>
<dbReference type="GO" id="GO:0033214">
    <property type="term" value="P:siderophore-iron import into cell"/>
    <property type="evidence" value="ECO:0007669"/>
    <property type="project" value="TreeGrafter"/>
</dbReference>
<sequence>MSTKGSGVLNFVPSVLPAGESVLRSAADAYSFRLTRKTVLLCVGLFVAVLALLFASLLAGDYRVSLPDLVATFQGHAPNKRTQFFIMDRRLPRALVALLVGAALATAGAIFQSVTRNPLASPDIIGVSSGAAAGASFVLLLVGGSVAQVSLGAFVGALIAAGCIALLAGRNGLHGVKLVLIGVALGALANAAISYMLTQVFVASAVTAQLWLVGSLQGRGWPELTVIAIALMVITPVLWRYSGRLEILRMGDDLAIALGVNVHATRRVLLVFATLLVASAVATAGPISFVALAAPHIARRLSGSGAILPAALIGGLLLATSDLAAQYLFSSPIPVGVVTIVIGGGFFLWLLIREGKQSVH</sequence>
<evidence type="ECO:0000313" key="9">
    <source>
        <dbReference type="EMBL" id="PYI38869.1"/>
    </source>
</evidence>
<keyword evidence="4" id="KW-1003">Cell membrane</keyword>
<dbReference type="EMBL" id="QJVC01000005">
    <property type="protein sequence ID" value="PYI38869.1"/>
    <property type="molecule type" value="Genomic_DNA"/>
</dbReference>
<feature type="transmembrane region" description="Helical" evidence="8">
    <location>
        <begin position="268"/>
        <end position="294"/>
    </location>
</feature>
<evidence type="ECO:0000256" key="4">
    <source>
        <dbReference type="ARBA" id="ARBA00022475"/>
    </source>
</evidence>
<evidence type="ECO:0000256" key="2">
    <source>
        <dbReference type="ARBA" id="ARBA00007935"/>
    </source>
</evidence>
<dbReference type="FunFam" id="1.10.3470.10:FF:000001">
    <property type="entry name" value="Vitamin B12 ABC transporter permease BtuC"/>
    <property type="match status" value="1"/>
</dbReference>
<feature type="transmembrane region" description="Helical" evidence="8">
    <location>
        <begin position="94"/>
        <end position="112"/>
    </location>
</feature>
<dbReference type="AlphaFoldDB" id="A0A2V5IQP2"/>
<comment type="subcellular location">
    <subcellularLocation>
        <location evidence="1">Cell membrane</location>
        <topology evidence="1">Multi-pass membrane protein</topology>
    </subcellularLocation>
</comment>
<evidence type="ECO:0000256" key="8">
    <source>
        <dbReference type="SAM" id="Phobius"/>
    </source>
</evidence>
<dbReference type="GO" id="GO:0005886">
    <property type="term" value="C:plasma membrane"/>
    <property type="evidence" value="ECO:0007669"/>
    <property type="project" value="UniProtKB-SubCell"/>
</dbReference>
<keyword evidence="5 8" id="KW-0812">Transmembrane</keyword>
<dbReference type="OrthoDB" id="4455417at2"/>
<evidence type="ECO:0000256" key="7">
    <source>
        <dbReference type="ARBA" id="ARBA00023136"/>
    </source>
</evidence>
<keyword evidence="6 8" id="KW-1133">Transmembrane helix</keyword>
<comment type="caution">
    <text evidence="9">The sequence shown here is derived from an EMBL/GenBank/DDBJ whole genome shotgun (WGS) entry which is preliminary data.</text>
</comment>
<dbReference type="Gene3D" id="1.10.3470.10">
    <property type="entry name" value="ABC transporter involved in vitamin B12 uptake, BtuC"/>
    <property type="match status" value="1"/>
</dbReference>
<comment type="similarity">
    <text evidence="2">Belongs to the binding-protein-dependent transport system permease family. FecCD subfamily.</text>
</comment>
<feature type="transmembrane region" description="Helical" evidence="8">
    <location>
        <begin position="124"/>
        <end position="142"/>
    </location>
</feature>
<dbReference type="Pfam" id="PF01032">
    <property type="entry name" value="FecCD"/>
    <property type="match status" value="1"/>
</dbReference>
<dbReference type="InterPro" id="IPR000522">
    <property type="entry name" value="ABC_transptr_permease_BtuC"/>
</dbReference>
<feature type="transmembrane region" description="Helical" evidence="8">
    <location>
        <begin position="38"/>
        <end position="59"/>
    </location>
</feature>
<reference evidence="9 10" key="1">
    <citation type="submission" date="2018-05" db="EMBL/GenBank/DDBJ databases">
        <title>Genetic diversity of glacier-inhabiting Cryobacterium bacteria in China and description of Cryobacterium mengkeensis sp. nov. and Arthrobacter glacialis sp. nov.</title>
        <authorList>
            <person name="Liu Q."/>
            <person name="Xin Y.-H."/>
        </authorList>
    </citation>
    <scope>NUCLEOTIDE SEQUENCE [LARGE SCALE GENOMIC DNA]</scope>
    <source>
        <strain evidence="9 10">B7</strain>
    </source>
</reference>
<dbReference type="GO" id="GO:0022857">
    <property type="term" value="F:transmembrane transporter activity"/>
    <property type="evidence" value="ECO:0007669"/>
    <property type="project" value="InterPro"/>
</dbReference>
<accession>A0A2V5IQP2</accession>
<protein>
    <submittedName>
        <fullName evidence="9">ABC transporter permease</fullName>
    </submittedName>
</protein>
<organism evidence="9 10">
    <name type="scientific">Arthrobacter psychrolactophilus</name>
    <dbReference type="NCBI Taxonomy" id="92442"/>
    <lineage>
        <taxon>Bacteria</taxon>
        <taxon>Bacillati</taxon>
        <taxon>Actinomycetota</taxon>
        <taxon>Actinomycetes</taxon>
        <taxon>Micrococcales</taxon>
        <taxon>Micrococcaceae</taxon>
        <taxon>Arthrobacter</taxon>
    </lineage>
</organism>
<evidence type="ECO:0000256" key="5">
    <source>
        <dbReference type="ARBA" id="ARBA00022692"/>
    </source>
</evidence>
<feature type="transmembrane region" description="Helical" evidence="8">
    <location>
        <begin position="306"/>
        <end position="327"/>
    </location>
</feature>
<dbReference type="CDD" id="cd06550">
    <property type="entry name" value="TM_ABC_iron-siderophores_like"/>
    <property type="match status" value="1"/>
</dbReference>
<dbReference type="InterPro" id="IPR037294">
    <property type="entry name" value="ABC_BtuC-like"/>
</dbReference>
<evidence type="ECO:0000313" key="10">
    <source>
        <dbReference type="Proteomes" id="UP000247980"/>
    </source>
</evidence>
<feature type="transmembrane region" description="Helical" evidence="8">
    <location>
        <begin position="224"/>
        <end position="242"/>
    </location>
</feature>
<feature type="transmembrane region" description="Helical" evidence="8">
    <location>
        <begin position="179"/>
        <end position="212"/>
    </location>
</feature>
<feature type="transmembrane region" description="Helical" evidence="8">
    <location>
        <begin position="149"/>
        <end position="167"/>
    </location>
</feature>
<dbReference type="PANTHER" id="PTHR30472">
    <property type="entry name" value="FERRIC ENTEROBACTIN TRANSPORT SYSTEM PERMEASE PROTEIN"/>
    <property type="match status" value="1"/>
</dbReference>
<keyword evidence="3" id="KW-0813">Transport</keyword>
<gene>
    <name evidence="9" type="ORF">CVS30_08590</name>
</gene>
<dbReference type="RefSeq" id="WP_110484905.1">
    <property type="nucleotide sequence ID" value="NZ_QJVC01000005.1"/>
</dbReference>
<keyword evidence="10" id="KW-1185">Reference proteome</keyword>
<dbReference type="SUPFAM" id="SSF81345">
    <property type="entry name" value="ABC transporter involved in vitamin B12 uptake, BtuC"/>
    <property type="match status" value="1"/>
</dbReference>
<feature type="transmembrane region" description="Helical" evidence="8">
    <location>
        <begin position="333"/>
        <end position="352"/>
    </location>
</feature>
<dbReference type="PANTHER" id="PTHR30472:SF24">
    <property type="entry name" value="FERRIC ENTEROBACTIN TRANSPORT SYSTEM PERMEASE PROTEIN FEPG"/>
    <property type="match status" value="1"/>
</dbReference>
<name>A0A2V5IQP2_9MICC</name>
<proteinExistence type="inferred from homology"/>
<dbReference type="Proteomes" id="UP000247980">
    <property type="component" value="Unassembled WGS sequence"/>
</dbReference>